<dbReference type="InterPro" id="IPR051794">
    <property type="entry name" value="PG_Endopeptidase_C40"/>
</dbReference>
<dbReference type="InterPro" id="IPR000064">
    <property type="entry name" value="NLP_P60_dom"/>
</dbReference>
<keyword evidence="3" id="KW-0378">Hydrolase</keyword>
<evidence type="ECO:0000313" key="10">
    <source>
        <dbReference type="Proteomes" id="UP000275024"/>
    </source>
</evidence>
<dbReference type="PROSITE" id="PS51935">
    <property type="entry name" value="NLPC_P60"/>
    <property type="match status" value="1"/>
</dbReference>
<proteinExistence type="inferred from homology"/>
<keyword evidence="4" id="KW-0788">Thiol protease</keyword>
<keyword evidence="9" id="KW-1185">Reference proteome</keyword>
<dbReference type="PANTHER" id="PTHR47359:SF3">
    <property type="entry name" value="NLP_P60 DOMAIN-CONTAINING PROTEIN-RELATED"/>
    <property type="match status" value="1"/>
</dbReference>
<name>A0A3A9W496_9ACTN</name>
<gene>
    <name evidence="8" type="ORF">D7318_18045</name>
    <name evidence="7" type="ORF">D7319_16185</name>
</gene>
<dbReference type="InterPro" id="IPR038765">
    <property type="entry name" value="Papain-like_cys_pep_sf"/>
</dbReference>
<evidence type="ECO:0000256" key="5">
    <source>
        <dbReference type="SAM" id="Coils"/>
    </source>
</evidence>
<reference evidence="9 10" key="1">
    <citation type="submission" date="2018-09" db="EMBL/GenBank/DDBJ databases">
        <title>Streptomyces sp. nov. DS1-2, an endophytic actinomycete isolated from roots of Dendrobium scabrilingue.</title>
        <authorList>
            <person name="Kuncharoen N."/>
            <person name="Kudo T."/>
            <person name="Ohkuma M."/>
            <person name="Yuki M."/>
            <person name="Tanasupawat S."/>
        </authorList>
    </citation>
    <scope>NUCLEOTIDE SEQUENCE [LARGE SCALE GENOMIC DNA]</scope>
    <source>
        <strain evidence="7 10">AZ1-7</strain>
        <strain evidence="8 9">DS1-2</strain>
    </source>
</reference>
<dbReference type="Gene3D" id="3.90.1720.10">
    <property type="entry name" value="endopeptidase domain like (from Nostoc punctiforme)"/>
    <property type="match status" value="1"/>
</dbReference>
<protein>
    <submittedName>
        <fullName evidence="7">NlpC/P60 family protein</fullName>
    </submittedName>
</protein>
<evidence type="ECO:0000256" key="3">
    <source>
        <dbReference type="ARBA" id="ARBA00022801"/>
    </source>
</evidence>
<feature type="coiled-coil region" evidence="5">
    <location>
        <begin position="51"/>
        <end position="106"/>
    </location>
</feature>
<dbReference type="AlphaFoldDB" id="A0A3A9W496"/>
<feature type="coiled-coil region" evidence="5">
    <location>
        <begin position="149"/>
        <end position="201"/>
    </location>
</feature>
<evidence type="ECO:0000313" key="9">
    <source>
        <dbReference type="Proteomes" id="UP000268652"/>
    </source>
</evidence>
<comment type="similarity">
    <text evidence="1">Belongs to the peptidase C40 family.</text>
</comment>
<evidence type="ECO:0000256" key="2">
    <source>
        <dbReference type="ARBA" id="ARBA00022670"/>
    </source>
</evidence>
<evidence type="ECO:0000259" key="6">
    <source>
        <dbReference type="PROSITE" id="PS51935"/>
    </source>
</evidence>
<feature type="domain" description="NlpC/P60" evidence="6">
    <location>
        <begin position="232"/>
        <end position="347"/>
    </location>
</feature>
<keyword evidence="2" id="KW-0645">Protease</keyword>
<dbReference type="EMBL" id="RBDY01000013">
    <property type="protein sequence ID" value="RKN20416.1"/>
    <property type="molecule type" value="Genomic_DNA"/>
</dbReference>
<dbReference type="OrthoDB" id="5177647at2"/>
<keyword evidence="5" id="KW-0175">Coiled coil</keyword>
<organism evidence="7 10">
    <name type="scientific">Streptomyces radicis</name>
    <dbReference type="NCBI Taxonomy" id="1750517"/>
    <lineage>
        <taxon>Bacteria</taxon>
        <taxon>Bacillati</taxon>
        <taxon>Actinomycetota</taxon>
        <taxon>Actinomycetes</taxon>
        <taxon>Kitasatosporales</taxon>
        <taxon>Streptomycetaceae</taxon>
        <taxon>Streptomyces</taxon>
    </lineage>
</organism>
<dbReference type="RefSeq" id="WP_120698157.1">
    <property type="nucleotide sequence ID" value="NZ_RBDX01000012.1"/>
</dbReference>
<sequence length="347" mass="37118">MAKHRKSRLWRRTHRKPMPVALRAAATLTLAGAASGTMLDGSALAEPEPTLAEVEERVDALHAEAEEATEAFNAATEAADDAEADLDDLRDRAARRTAELNEARDALGSQAGVEYRTGGLPATLQLALSADPDDFLRRADLVDRGDVGRARALRDVEQRVRAVERLREEAEDRAEALAEARERAAEQREVIDDRIDEAEELLATRTAEERERLLGEERSGPVAPASAAVATSPRAAAAVSYAYAQLGKPYGWGATGPDAFDCSGLTQAAWRAAGVALPRTSYAQVDTGTRVPRAELAPGDLVFYYSGISHVGLYVGNGQIIHASRAGTPVRMAPVDSMPFAAATRPA</sequence>
<evidence type="ECO:0000313" key="8">
    <source>
        <dbReference type="EMBL" id="RKN20416.1"/>
    </source>
</evidence>
<comment type="caution">
    <text evidence="7">The sequence shown here is derived from an EMBL/GenBank/DDBJ whole genome shotgun (WGS) entry which is preliminary data.</text>
</comment>
<dbReference type="EMBL" id="RBDX01000012">
    <property type="protein sequence ID" value="RKN08061.1"/>
    <property type="molecule type" value="Genomic_DNA"/>
</dbReference>
<dbReference type="PANTHER" id="PTHR47359">
    <property type="entry name" value="PEPTIDOGLYCAN DL-ENDOPEPTIDASE CWLO"/>
    <property type="match status" value="1"/>
</dbReference>
<evidence type="ECO:0000313" key="7">
    <source>
        <dbReference type="EMBL" id="RKN08061.1"/>
    </source>
</evidence>
<dbReference type="GO" id="GO:0008234">
    <property type="term" value="F:cysteine-type peptidase activity"/>
    <property type="evidence" value="ECO:0007669"/>
    <property type="project" value="UniProtKB-KW"/>
</dbReference>
<dbReference type="Proteomes" id="UP000268652">
    <property type="component" value="Unassembled WGS sequence"/>
</dbReference>
<dbReference type="Proteomes" id="UP000275024">
    <property type="component" value="Unassembled WGS sequence"/>
</dbReference>
<evidence type="ECO:0000256" key="4">
    <source>
        <dbReference type="ARBA" id="ARBA00022807"/>
    </source>
</evidence>
<dbReference type="SUPFAM" id="SSF54001">
    <property type="entry name" value="Cysteine proteinases"/>
    <property type="match status" value="1"/>
</dbReference>
<evidence type="ECO:0000256" key="1">
    <source>
        <dbReference type="ARBA" id="ARBA00007074"/>
    </source>
</evidence>
<accession>A0A3A9W496</accession>
<dbReference type="Pfam" id="PF00877">
    <property type="entry name" value="NLPC_P60"/>
    <property type="match status" value="1"/>
</dbReference>
<dbReference type="GO" id="GO:0006508">
    <property type="term" value="P:proteolysis"/>
    <property type="evidence" value="ECO:0007669"/>
    <property type="project" value="UniProtKB-KW"/>
</dbReference>